<accession>A0AAW2FJT6</accession>
<evidence type="ECO:0000313" key="2">
    <source>
        <dbReference type="EMBL" id="KAL0115433.1"/>
    </source>
</evidence>
<sequence length="147" mass="17015">MRDRRVTCTRDKLHPALVTLVATNTRKSTHRSATDTKTSSGAGKERDPRLARGVSFLFFFFSSRASSRQRVLRRVFPEPRQQFIGAPETIHFTGRNLPLFREARSQLFIIYIPEYQARTIFVLIRLSYWSPRARASSAGSARERKIR</sequence>
<dbReference type="Proteomes" id="UP001430953">
    <property type="component" value="Unassembled WGS sequence"/>
</dbReference>
<dbReference type="AlphaFoldDB" id="A0AAW2FJT6"/>
<feature type="region of interest" description="Disordered" evidence="1">
    <location>
        <begin position="24"/>
        <end position="47"/>
    </location>
</feature>
<dbReference type="EMBL" id="JADYXP020000010">
    <property type="protein sequence ID" value="KAL0115433.1"/>
    <property type="molecule type" value="Genomic_DNA"/>
</dbReference>
<comment type="caution">
    <text evidence="2">The sequence shown here is derived from an EMBL/GenBank/DDBJ whole genome shotgun (WGS) entry which is preliminary data.</text>
</comment>
<reference evidence="2 3" key="1">
    <citation type="submission" date="2023-03" db="EMBL/GenBank/DDBJ databases">
        <title>High recombination rates correlate with genetic variation in Cardiocondyla obscurior ants.</title>
        <authorList>
            <person name="Errbii M."/>
        </authorList>
    </citation>
    <scope>NUCLEOTIDE SEQUENCE [LARGE SCALE GENOMIC DNA]</scope>
    <source>
        <strain evidence="2">Alpha-2009</strain>
        <tissue evidence="2">Whole body</tissue>
    </source>
</reference>
<evidence type="ECO:0000256" key="1">
    <source>
        <dbReference type="SAM" id="MobiDB-lite"/>
    </source>
</evidence>
<organism evidence="2 3">
    <name type="scientific">Cardiocondyla obscurior</name>
    <dbReference type="NCBI Taxonomy" id="286306"/>
    <lineage>
        <taxon>Eukaryota</taxon>
        <taxon>Metazoa</taxon>
        <taxon>Ecdysozoa</taxon>
        <taxon>Arthropoda</taxon>
        <taxon>Hexapoda</taxon>
        <taxon>Insecta</taxon>
        <taxon>Pterygota</taxon>
        <taxon>Neoptera</taxon>
        <taxon>Endopterygota</taxon>
        <taxon>Hymenoptera</taxon>
        <taxon>Apocrita</taxon>
        <taxon>Aculeata</taxon>
        <taxon>Formicoidea</taxon>
        <taxon>Formicidae</taxon>
        <taxon>Myrmicinae</taxon>
        <taxon>Cardiocondyla</taxon>
    </lineage>
</organism>
<evidence type="ECO:0000313" key="3">
    <source>
        <dbReference type="Proteomes" id="UP001430953"/>
    </source>
</evidence>
<protein>
    <submittedName>
        <fullName evidence="2">Uncharacterized protein</fullName>
    </submittedName>
</protein>
<gene>
    <name evidence="2" type="ORF">PUN28_010749</name>
</gene>
<keyword evidence="3" id="KW-1185">Reference proteome</keyword>
<proteinExistence type="predicted"/>
<name>A0AAW2FJT6_9HYME</name>